<evidence type="ECO:0000256" key="1">
    <source>
        <dbReference type="SAM" id="MobiDB-lite"/>
    </source>
</evidence>
<feature type="region of interest" description="Disordered" evidence="1">
    <location>
        <begin position="46"/>
        <end position="79"/>
    </location>
</feature>
<reference evidence="2" key="1">
    <citation type="journal article" date="2020" name="Nature">
        <title>Giant virus diversity and host interactions through global metagenomics.</title>
        <authorList>
            <person name="Schulz F."/>
            <person name="Roux S."/>
            <person name="Paez-Espino D."/>
            <person name="Jungbluth S."/>
            <person name="Walsh D.A."/>
            <person name="Denef V.J."/>
            <person name="McMahon K.D."/>
            <person name="Konstantinidis K.T."/>
            <person name="Eloe-Fadrosh E.A."/>
            <person name="Kyrpides N.C."/>
            <person name="Woyke T."/>
        </authorList>
    </citation>
    <scope>NUCLEOTIDE SEQUENCE</scope>
    <source>
        <strain evidence="2">GVMAG-M-3300023184-167</strain>
    </source>
</reference>
<feature type="compositionally biased region" description="Polar residues" evidence="1">
    <location>
        <begin position="66"/>
        <end position="79"/>
    </location>
</feature>
<sequence length="79" mass="9192">METRQPEIYIIKKIICSIRKYLTELTKYQDLPFKNYCKPLIKIQSANQSASQSASKTRKTKGSYAKSRTTQSTRNKQND</sequence>
<proteinExistence type="predicted"/>
<evidence type="ECO:0000313" key="2">
    <source>
        <dbReference type="EMBL" id="QHT83082.1"/>
    </source>
</evidence>
<dbReference type="EMBL" id="MN740006">
    <property type="protein sequence ID" value="QHT83082.1"/>
    <property type="molecule type" value="Genomic_DNA"/>
</dbReference>
<organism evidence="2">
    <name type="scientific">viral metagenome</name>
    <dbReference type="NCBI Taxonomy" id="1070528"/>
    <lineage>
        <taxon>unclassified sequences</taxon>
        <taxon>metagenomes</taxon>
        <taxon>organismal metagenomes</taxon>
    </lineage>
</organism>
<accession>A0A6C0HQY8</accession>
<dbReference type="AlphaFoldDB" id="A0A6C0HQY8"/>
<protein>
    <submittedName>
        <fullName evidence="2">Uncharacterized protein</fullName>
    </submittedName>
</protein>
<feature type="compositionally biased region" description="Low complexity" evidence="1">
    <location>
        <begin position="46"/>
        <end position="55"/>
    </location>
</feature>
<name>A0A6C0HQY8_9ZZZZ</name>